<evidence type="ECO:0000313" key="3">
    <source>
        <dbReference type="Proteomes" id="UP001154015"/>
    </source>
</evidence>
<organism evidence="2 3">
    <name type="scientific">Streptomyces globisporus</name>
    <dbReference type="NCBI Taxonomy" id="1908"/>
    <lineage>
        <taxon>Bacteria</taxon>
        <taxon>Bacillati</taxon>
        <taxon>Actinomycetota</taxon>
        <taxon>Actinomycetes</taxon>
        <taxon>Kitasatosporales</taxon>
        <taxon>Streptomycetaceae</taxon>
        <taxon>Streptomyces</taxon>
    </lineage>
</organism>
<feature type="region of interest" description="Disordered" evidence="1">
    <location>
        <begin position="127"/>
        <end position="150"/>
    </location>
</feature>
<gene>
    <name evidence="2" type="ORF">SGL43_06585</name>
</gene>
<protein>
    <submittedName>
        <fullName evidence="2">Uncharacterized protein</fullName>
    </submittedName>
</protein>
<accession>A0ABM9H7A8</accession>
<evidence type="ECO:0000313" key="2">
    <source>
        <dbReference type="EMBL" id="CAH9419530.1"/>
    </source>
</evidence>
<dbReference type="RefSeq" id="WP_318575500.1">
    <property type="nucleotide sequence ID" value="NZ_CAKXYP010000025.1"/>
</dbReference>
<feature type="compositionally biased region" description="Gly residues" evidence="1">
    <location>
        <begin position="138"/>
        <end position="150"/>
    </location>
</feature>
<dbReference type="Proteomes" id="UP001154015">
    <property type="component" value="Unassembled WGS sequence"/>
</dbReference>
<dbReference type="EMBL" id="CAKXYP010000025">
    <property type="protein sequence ID" value="CAH9419530.1"/>
    <property type="molecule type" value="Genomic_DNA"/>
</dbReference>
<sequence length="150" mass="16217">MDYRVRCYVPGKPFREWRYPTRHQADKQRDGILRTARLEGAPVTVIVRPPSGKSERTVLEAGPPKLLLSPSIAARGETGAAARRRQQQEAETAAAAVPPPEPTIPGWQIAMYFLMALIGVLPRRSHRGASRASSGKSWGSGGGGDFGGDL</sequence>
<feature type="region of interest" description="Disordered" evidence="1">
    <location>
        <begin position="69"/>
        <end position="101"/>
    </location>
</feature>
<keyword evidence="3" id="KW-1185">Reference proteome</keyword>
<comment type="caution">
    <text evidence="2">The sequence shown here is derived from an EMBL/GenBank/DDBJ whole genome shotgun (WGS) entry which is preliminary data.</text>
</comment>
<evidence type="ECO:0000256" key="1">
    <source>
        <dbReference type="SAM" id="MobiDB-lite"/>
    </source>
</evidence>
<name>A0ABM9H7A8_STRGL</name>
<proteinExistence type="predicted"/>
<reference evidence="2" key="1">
    <citation type="submission" date="2022-03" db="EMBL/GenBank/DDBJ databases">
        <authorList>
            <person name="Leyn A S."/>
        </authorList>
    </citation>
    <scope>NUCLEOTIDE SEQUENCE</scope>
    <source>
        <strain evidence="2">Streptomyces globisporus 4-3</strain>
    </source>
</reference>